<dbReference type="EMBL" id="JXTI01000140">
    <property type="protein sequence ID" value="KWX12035.1"/>
    <property type="molecule type" value="Genomic_DNA"/>
</dbReference>
<dbReference type="InterPro" id="IPR050627">
    <property type="entry name" value="Nitroreductase/BluB"/>
</dbReference>
<dbReference type="VEuPathDB" id="GiardiaDB:QR46_4001"/>
<proteinExistence type="predicted"/>
<protein>
    <submittedName>
        <fullName evidence="2">Nitroreductase Fd-NR2</fullName>
    </submittedName>
</protein>
<dbReference type="InterPro" id="IPR017900">
    <property type="entry name" value="4Fe4S_Fe_S_CS"/>
</dbReference>
<name>A0A132NPJ4_GIAIN</name>
<evidence type="ECO:0000313" key="3">
    <source>
        <dbReference type="Proteomes" id="UP000070089"/>
    </source>
</evidence>
<dbReference type="PANTHER" id="PTHR23026:SF124">
    <property type="entry name" value="NITROREDUCTASE FD-NR2"/>
    <property type="match status" value="1"/>
</dbReference>
<evidence type="ECO:0000313" key="2">
    <source>
        <dbReference type="EMBL" id="KWX12035.1"/>
    </source>
</evidence>
<dbReference type="SUPFAM" id="SSF55469">
    <property type="entry name" value="FMN-dependent nitroreductase-like"/>
    <property type="match status" value="1"/>
</dbReference>
<evidence type="ECO:0000259" key="1">
    <source>
        <dbReference type="PROSITE" id="PS51379"/>
    </source>
</evidence>
<dbReference type="PROSITE" id="PS51379">
    <property type="entry name" value="4FE4S_FER_2"/>
    <property type="match status" value="2"/>
</dbReference>
<dbReference type="SUPFAM" id="SSF54862">
    <property type="entry name" value="4Fe-4S ferredoxins"/>
    <property type="match status" value="1"/>
</dbReference>
<dbReference type="InterPro" id="IPR017896">
    <property type="entry name" value="4Fe4S_Fe-S-bd"/>
</dbReference>
<dbReference type="PANTHER" id="PTHR23026">
    <property type="entry name" value="NADPH NITROREDUCTASE"/>
    <property type="match status" value="1"/>
</dbReference>
<dbReference type="Pfam" id="PF00881">
    <property type="entry name" value="Nitroreductase"/>
    <property type="match status" value="1"/>
</dbReference>
<dbReference type="Gene3D" id="3.40.109.10">
    <property type="entry name" value="NADH Oxidase"/>
    <property type="match status" value="1"/>
</dbReference>
<dbReference type="PROSITE" id="PS00198">
    <property type="entry name" value="4FE4S_FER_1"/>
    <property type="match status" value="2"/>
</dbReference>
<dbReference type="CDD" id="cd02143">
    <property type="entry name" value="nitroreductase_FeS-like"/>
    <property type="match status" value="1"/>
</dbReference>
<dbReference type="Proteomes" id="UP000070089">
    <property type="component" value="Unassembled WGS sequence"/>
</dbReference>
<gene>
    <name evidence="2" type="ORF">QR46_4001</name>
</gene>
<organism evidence="2 3">
    <name type="scientific">Giardia duodenalis assemblage B</name>
    <dbReference type="NCBI Taxonomy" id="1394984"/>
    <lineage>
        <taxon>Eukaryota</taxon>
        <taxon>Metamonada</taxon>
        <taxon>Diplomonadida</taxon>
        <taxon>Hexamitidae</taxon>
        <taxon>Giardiinae</taxon>
        <taxon>Giardia</taxon>
    </lineage>
</organism>
<feature type="domain" description="4Fe-4S ferredoxin-type" evidence="1">
    <location>
        <begin position="36"/>
        <end position="65"/>
    </location>
</feature>
<feature type="domain" description="4Fe-4S ferredoxin-type" evidence="1">
    <location>
        <begin position="4"/>
        <end position="33"/>
    </location>
</feature>
<dbReference type="InterPro" id="IPR029479">
    <property type="entry name" value="Nitroreductase"/>
</dbReference>
<comment type="caution">
    <text evidence="2">The sequence shown here is derived from an EMBL/GenBank/DDBJ whole genome shotgun (WGS) entry which is preliminary data.</text>
</comment>
<dbReference type="AlphaFoldDB" id="A0A132NPJ4"/>
<dbReference type="Pfam" id="PF12838">
    <property type="entry name" value="Fer4_7"/>
    <property type="match status" value="1"/>
</dbReference>
<sequence length="264" mass="28467">MVEGYPVLLTDTCVGCNMCVEVCPTMTLKVDPQTKVVAYANRDNCIFCGHCAAICPSSTISMFGVTPESEEKAMKADPPAIRAIKMARTCRKYHPEPLPKDDIMKVISIAKYSASSSNVRPLHFTVLSRGTMDTLGLAIAKEVSRNPKYAKVAALMEKGIDVVFRGAPHMLLMSAPADKAAVAMADASIAGRDIQLNAESMGLGMFWCGFLLAAVASSQELHDGCGVPEGHKILMAMGLGRPKIKFARPALRRDLEEGIDITFK</sequence>
<dbReference type="Gene3D" id="3.30.70.20">
    <property type="match status" value="1"/>
</dbReference>
<reference evidence="2 3" key="1">
    <citation type="journal article" date="2015" name="Mol. Biochem. Parasitol.">
        <title>Identification of polymorphic genes for use in assemblage B genotyping assays through comparative genomics of multiple assemblage B Giardia duodenalis isolates.</title>
        <authorList>
            <person name="Wielinga C."/>
            <person name="Thompson R.C."/>
            <person name="Monis P."/>
            <person name="Ryan U."/>
        </authorList>
    </citation>
    <scope>NUCLEOTIDE SEQUENCE [LARGE SCALE GENOMIC DNA]</scope>
    <source>
        <strain evidence="2 3">BAH15c1</strain>
    </source>
</reference>
<dbReference type="GO" id="GO:0016491">
    <property type="term" value="F:oxidoreductase activity"/>
    <property type="evidence" value="ECO:0007669"/>
    <property type="project" value="InterPro"/>
</dbReference>
<dbReference type="OrthoDB" id="41362at2759"/>
<dbReference type="InterPro" id="IPR000415">
    <property type="entry name" value="Nitroreductase-like"/>
</dbReference>
<accession>A0A132NPJ4</accession>